<evidence type="ECO:0000313" key="2">
    <source>
        <dbReference type="Proteomes" id="UP000009081"/>
    </source>
</evidence>
<name>C5AY76_METEA</name>
<proteinExistence type="predicted"/>
<gene>
    <name evidence="1" type="ordered locus">MexAM1_META1p3438</name>
</gene>
<reference evidence="1 2" key="1">
    <citation type="journal article" date="2009" name="PLoS ONE">
        <title>Methylobacterium genome sequences: a reference blueprint to investigate microbial metabolism of C1 compounds from natural and industrial sources.</title>
        <authorList>
            <person name="Vuilleumier S."/>
            <person name="Chistoserdova L."/>
            <person name="Lee M.-C."/>
            <person name="Bringel F."/>
            <person name="Lajus A."/>
            <person name="Zhou Y."/>
            <person name="Gourion B."/>
            <person name="Barbe V."/>
            <person name="Chang J."/>
            <person name="Cruveiller S."/>
            <person name="Dossat C."/>
            <person name="Gillett W."/>
            <person name="Gruffaz C."/>
            <person name="Haugen E."/>
            <person name="Hourcade E."/>
            <person name="Levy R."/>
            <person name="Mangenot S."/>
            <person name="Muller E."/>
            <person name="Nadalig T."/>
            <person name="Pagni M."/>
            <person name="Penny C."/>
            <person name="Peyraud R."/>
            <person name="Robinson D.G."/>
            <person name="Roche D."/>
            <person name="Rouy Z."/>
            <person name="Saenampechek C."/>
            <person name="Salvignol G."/>
            <person name="Vallenet D."/>
            <person name="Wu Z."/>
            <person name="Marx C.J."/>
            <person name="Vorholt J.A."/>
            <person name="Olson M.V."/>
            <person name="Kaul R."/>
            <person name="Weissenbach J."/>
            <person name="Medigue C."/>
            <person name="Lidstrom M.E."/>
        </authorList>
    </citation>
    <scope>NUCLEOTIDE SEQUENCE [LARGE SCALE GENOMIC DNA]</scope>
    <source>
        <strain evidence="2">ATCC 14718 / DSM 1338 / JCM 2805 / NCIMB 9133 / AM1</strain>
    </source>
</reference>
<evidence type="ECO:0000313" key="1">
    <source>
        <dbReference type="EMBL" id="ACS41175.1"/>
    </source>
</evidence>
<keyword evidence="2" id="KW-1185">Reference proteome</keyword>
<dbReference type="AlphaFoldDB" id="C5AY76"/>
<organism evidence="1 2">
    <name type="scientific">Methylorubrum extorquens (strain ATCC 14718 / DSM 1338 / JCM 2805 / NCIMB 9133 / AM1)</name>
    <name type="common">Methylobacterium extorquens</name>
    <dbReference type="NCBI Taxonomy" id="272630"/>
    <lineage>
        <taxon>Bacteria</taxon>
        <taxon>Pseudomonadati</taxon>
        <taxon>Pseudomonadota</taxon>
        <taxon>Alphaproteobacteria</taxon>
        <taxon>Hyphomicrobiales</taxon>
        <taxon>Methylobacteriaceae</taxon>
        <taxon>Methylorubrum</taxon>
    </lineage>
</organism>
<dbReference type="HOGENOM" id="CLU_3272616_0_0_5"/>
<dbReference type="EMBL" id="CP001510">
    <property type="protein sequence ID" value="ACS41175.1"/>
    <property type="molecule type" value="Genomic_DNA"/>
</dbReference>
<dbReference type="KEGG" id="mea:Mex_1p3438"/>
<accession>C5AY76</accession>
<protein>
    <submittedName>
        <fullName evidence="1">Uncharacterized protein</fullName>
    </submittedName>
</protein>
<sequence length="41" mass="4743">MTSERRQQLALNRFTYSGGFDGFEGRMILSRMEADGSDRKK</sequence>
<dbReference type="Proteomes" id="UP000009081">
    <property type="component" value="Chromosome"/>
</dbReference>